<gene>
    <name evidence="2" type="ORF">PLEPLA_LOCUS33615</name>
</gene>
<organism evidence="2 3">
    <name type="scientific">Pleuronectes platessa</name>
    <name type="common">European plaice</name>
    <dbReference type="NCBI Taxonomy" id="8262"/>
    <lineage>
        <taxon>Eukaryota</taxon>
        <taxon>Metazoa</taxon>
        <taxon>Chordata</taxon>
        <taxon>Craniata</taxon>
        <taxon>Vertebrata</taxon>
        <taxon>Euteleostomi</taxon>
        <taxon>Actinopterygii</taxon>
        <taxon>Neopterygii</taxon>
        <taxon>Teleostei</taxon>
        <taxon>Neoteleostei</taxon>
        <taxon>Acanthomorphata</taxon>
        <taxon>Carangaria</taxon>
        <taxon>Pleuronectiformes</taxon>
        <taxon>Pleuronectoidei</taxon>
        <taxon>Pleuronectidae</taxon>
        <taxon>Pleuronectes</taxon>
    </lineage>
</organism>
<reference evidence="2" key="1">
    <citation type="submission" date="2020-03" db="EMBL/GenBank/DDBJ databases">
        <authorList>
            <person name="Weist P."/>
        </authorList>
    </citation>
    <scope>NUCLEOTIDE SEQUENCE</scope>
</reference>
<evidence type="ECO:0000313" key="3">
    <source>
        <dbReference type="Proteomes" id="UP001153269"/>
    </source>
</evidence>
<comment type="caution">
    <text evidence="2">The sequence shown here is derived from an EMBL/GenBank/DDBJ whole genome shotgun (WGS) entry which is preliminary data.</text>
</comment>
<accession>A0A9N7Z1Y5</accession>
<protein>
    <submittedName>
        <fullName evidence="2">Uncharacterized protein</fullName>
    </submittedName>
</protein>
<dbReference type="AlphaFoldDB" id="A0A9N7Z1Y5"/>
<dbReference type="EMBL" id="CADEAL010003813">
    <property type="protein sequence ID" value="CAB1445872.1"/>
    <property type="molecule type" value="Genomic_DNA"/>
</dbReference>
<name>A0A9N7Z1Y5_PLEPL</name>
<proteinExistence type="predicted"/>
<feature type="region of interest" description="Disordered" evidence="1">
    <location>
        <begin position="63"/>
        <end position="99"/>
    </location>
</feature>
<sequence length="131" mass="14816">MNRVFFRHEVPDASGSTFRLQSLSSFLTEVPSSTKLCGSLAQDWTLVDDALVWLSRNCRLFFTPPPPPPPAVADRGRAGVVESSLKEPEQPEQPEQPAAQHVHVWFRLRVAAPRTRVKKRPENIGHTHRTR</sequence>
<keyword evidence="3" id="KW-1185">Reference proteome</keyword>
<evidence type="ECO:0000256" key="1">
    <source>
        <dbReference type="SAM" id="MobiDB-lite"/>
    </source>
</evidence>
<evidence type="ECO:0000313" key="2">
    <source>
        <dbReference type="EMBL" id="CAB1445872.1"/>
    </source>
</evidence>
<dbReference type="Proteomes" id="UP001153269">
    <property type="component" value="Unassembled WGS sequence"/>
</dbReference>